<evidence type="ECO:0000256" key="3">
    <source>
        <dbReference type="ARBA" id="ARBA00020042"/>
    </source>
</evidence>
<dbReference type="InterPro" id="IPR000983">
    <property type="entry name" value="Bac_GSPG_pilin"/>
</dbReference>
<dbReference type="Gene3D" id="3.30.700.10">
    <property type="entry name" value="Glycoprotein, Type 4 Pilin"/>
    <property type="match status" value="1"/>
</dbReference>
<dbReference type="NCBIfam" id="TIGR02532">
    <property type="entry name" value="IV_pilin_GFxxxE"/>
    <property type="match status" value="1"/>
</dbReference>
<comment type="similarity">
    <text evidence="2">Belongs to the GSP G family.</text>
</comment>
<dbReference type="EMBL" id="JALNMH010000010">
    <property type="protein sequence ID" value="MCK7594574.1"/>
    <property type="molecule type" value="Genomic_DNA"/>
</dbReference>
<reference evidence="13" key="1">
    <citation type="submission" date="2022-04" db="EMBL/GenBank/DDBJ databases">
        <title>Lysobacter sp. CAU 1642 isolated from sea sand.</title>
        <authorList>
            <person name="Kim W."/>
        </authorList>
    </citation>
    <scope>NUCLEOTIDE SEQUENCE</scope>
    <source>
        <strain evidence="13">CAU 1642</strain>
    </source>
</reference>
<sequence length="144" mass="15532">MNRISLKPSRSGLRQAGFTLIEILIVVGIIAIIGGIVANRIFGGQDRAKWQLAKSQVQTLAAKIESYELDNGGPPNQLQDLVTQPSGAGSWLGPYAKEAELKDPWGKPFEYRVPGQNAKFDLVSLGADGRPGGDSWNRDISNAD</sequence>
<gene>
    <name evidence="13" type="primary">gspG</name>
    <name evidence="13" type="ORF">M0G41_12950</name>
</gene>
<organism evidence="13 14">
    <name type="scientific">Pseudomarimonas salicorniae</name>
    <dbReference type="NCBI Taxonomy" id="2933270"/>
    <lineage>
        <taxon>Bacteria</taxon>
        <taxon>Pseudomonadati</taxon>
        <taxon>Pseudomonadota</taxon>
        <taxon>Gammaproteobacteria</taxon>
        <taxon>Lysobacterales</taxon>
        <taxon>Lysobacteraceae</taxon>
        <taxon>Pseudomarimonas</taxon>
    </lineage>
</organism>
<evidence type="ECO:0000256" key="1">
    <source>
        <dbReference type="ARBA" id="ARBA00004377"/>
    </source>
</evidence>
<dbReference type="Pfam" id="PF08334">
    <property type="entry name" value="T2SSG"/>
    <property type="match status" value="1"/>
</dbReference>
<keyword evidence="5" id="KW-0488">Methylation</keyword>
<dbReference type="PRINTS" id="PR00813">
    <property type="entry name" value="BCTERIALGSPG"/>
</dbReference>
<evidence type="ECO:0000256" key="5">
    <source>
        <dbReference type="ARBA" id="ARBA00022481"/>
    </source>
</evidence>
<dbReference type="PROSITE" id="PS00409">
    <property type="entry name" value="PROKAR_NTER_METHYL"/>
    <property type="match status" value="1"/>
</dbReference>
<name>A0ABT0GJ56_9GAMM</name>
<accession>A0ABT0GJ56</accession>
<feature type="transmembrane region" description="Helical" evidence="11">
    <location>
        <begin position="20"/>
        <end position="42"/>
    </location>
</feature>
<dbReference type="RefSeq" id="WP_248210071.1">
    <property type="nucleotide sequence ID" value="NZ_JALNMH010000010.1"/>
</dbReference>
<dbReference type="InterPro" id="IPR013545">
    <property type="entry name" value="T2SS_protein-GspG_C"/>
</dbReference>
<keyword evidence="7 11" id="KW-0812">Transmembrane</keyword>
<dbReference type="SUPFAM" id="SSF54523">
    <property type="entry name" value="Pili subunits"/>
    <property type="match status" value="1"/>
</dbReference>
<evidence type="ECO:0000256" key="11">
    <source>
        <dbReference type="SAM" id="Phobius"/>
    </source>
</evidence>
<evidence type="ECO:0000256" key="6">
    <source>
        <dbReference type="ARBA" id="ARBA00022519"/>
    </source>
</evidence>
<feature type="region of interest" description="Disordered" evidence="10">
    <location>
        <begin position="124"/>
        <end position="144"/>
    </location>
</feature>
<feature type="domain" description="Type II secretion system protein GspG C-terminal" evidence="12">
    <location>
        <begin position="40"/>
        <end position="142"/>
    </location>
</feature>
<evidence type="ECO:0000256" key="2">
    <source>
        <dbReference type="ARBA" id="ARBA00009984"/>
    </source>
</evidence>
<proteinExistence type="inferred from homology"/>
<keyword evidence="9 11" id="KW-0472">Membrane</keyword>
<evidence type="ECO:0000256" key="4">
    <source>
        <dbReference type="ARBA" id="ARBA00022475"/>
    </source>
</evidence>
<evidence type="ECO:0000256" key="9">
    <source>
        <dbReference type="ARBA" id="ARBA00023136"/>
    </source>
</evidence>
<evidence type="ECO:0000313" key="14">
    <source>
        <dbReference type="Proteomes" id="UP001431449"/>
    </source>
</evidence>
<dbReference type="NCBIfam" id="TIGR01710">
    <property type="entry name" value="typeII_sec_gspG"/>
    <property type="match status" value="1"/>
</dbReference>
<evidence type="ECO:0000256" key="10">
    <source>
        <dbReference type="SAM" id="MobiDB-lite"/>
    </source>
</evidence>
<comment type="caution">
    <text evidence="13">The sequence shown here is derived from an EMBL/GenBank/DDBJ whole genome shotgun (WGS) entry which is preliminary data.</text>
</comment>
<dbReference type="InterPro" id="IPR010054">
    <property type="entry name" value="Type2_sec_GspG"/>
</dbReference>
<dbReference type="InterPro" id="IPR045584">
    <property type="entry name" value="Pilin-like"/>
</dbReference>
<dbReference type="Proteomes" id="UP001431449">
    <property type="component" value="Unassembled WGS sequence"/>
</dbReference>
<evidence type="ECO:0000256" key="7">
    <source>
        <dbReference type="ARBA" id="ARBA00022692"/>
    </source>
</evidence>
<evidence type="ECO:0000313" key="13">
    <source>
        <dbReference type="EMBL" id="MCK7594574.1"/>
    </source>
</evidence>
<dbReference type="Pfam" id="PF07963">
    <property type="entry name" value="N_methyl"/>
    <property type="match status" value="1"/>
</dbReference>
<keyword evidence="8 11" id="KW-1133">Transmembrane helix</keyword>
<evidence type="ECO:0000256" key="8">
    <source>
        <dbReference type="ARBA" id="ARBA00022989"/>
    </source>
</evidence>
<keyword evidence="14" id="KW-1185">Reference proteome</keyword>
<protein>
    <recommendedName>
        <fullName evidence="3">Type II secretion system core protein G</fullName>
    </recommendedName>
</protein>
<keyword evidence="4" id="KW-1003">Cell membrane</keyword>
<dbReference type="InterPro" id="IPR012902">
    <property type="entry name" value="N_methyl_site"/>
</dbReference>
<comment type="subcellular location">
    <subcellularLocation>
        <location evidence="1">Cell inner membrane</location>
        <topology evidence="1">Single-pass membrane protein</topology>
    </subcellularLocation>
</comment>
<evidence type="ECO:0000259" key="12">
    <source>
        <dbReference type="Pfam" id="PF08334"/>
    </source>
</evidence>
<keyword evidence="6" id="KW-0997">Cell inner membrane</keyword>